<dbReference type="OrthoDB" id="798395at2"/>
<sequence length="80" mass="9164">MATLTVNIDNERDLAALKDFLMRLGMKYHITGEADYSDEFKLTLDNRYEEYKEGKVTMISAGESQNRIQQLLTGTSNNEL</sequence>
<evidence type="ECO:0000313" key="1">
    <source>
        <dbReference type="EMBL" id="PWG78189.1"/>
    </source>
</evidence>
<dbReference type="RefSeq" id="WP_109418263.1">
    <property type="nucleotide sequence ID" value="NZ_QEAS01000031.1"/>
</dbReference>
<reference evidence="1 2" key="1">
    <citation type="submission" date="2018-04" db="EMBL/GenBank/DDBJ databases">
        <title>Pedobacter chongqingensis sp. nov., isolated from a rottenly hemp rope.</title>
        <authorList>
            <person name="Cai Y."/>
        </authorList>
    </citation>
    <scope>NUCLEOTIDE SEQUENCE [LARGE SCALE GENOMIC DNA]</scope>
    <source>
        <strain evidence="1 2">FJ4-8</strain>
    </source>
</reference>
<organism evidence="1 2">
    <name type="scientific">Pararcticibacter amylolyticus</name>
    <dbReference type="NCBI Taxonomy" id="2173175"/>
    <lineage>
        <taxon>Bacteria</taxon>
        <taxon>Pseudomonadati</taxon>
        <taxon>Bacteroidota</taxon>
        <taxon>Sphingobacteriia</taxon>
        <taxon>Sphingobacteriales</taxon>
        <taxon>Sphingobacteriaceae</taxon>
        <taxon>Pararcticibacter</taxon>
    </lineage>
</organism>
<proteinExistence type="predicted"/>
<dbReference type="EMBL" id="QEAS01000031">
    <property type="protein sequence ID" value="PWG78189.1"/>
    <property type="molecule type" value="Genomic_DNA"/>
</dbReference>
<accession>A0A2U2PAN4</accession>
<dbReference type="InterPro" id="IPR020271">
    <property type="entry name" value="Uncharacterised_MJ1172"/>
</dbReference>
<comment type="caution">
    <text evidence="1">The sequence shown here is derived from an EMBL/GenBank/DDBJ whole genome shotgun (WGS) entry which is preliminary data.</text>
</comment>
<dbReference type="Proteomes" id="UP000245647">
    <property type="component" value="Unassembled WGS sequence"/>
</dbReference>
<keyword evidence="2" id="KW-1185">Reference proteome</keyword>
<protein>
    <submittedName>
        <fullName evidence="1">Uncharacterized protein</fullName>
    </submittedName>
</protein>
<gene>
    <name evidence="1" type="ORF">DDR33_23580</name>
</gene>
<name>A0A2U2PAN4_9SPHI</name>
<evidence type="ECO:0000313" key="2">
    <source>
        <dbReference type="Proteomes" id="UP000245647"/>
    </source>
</evidence>
<dbReference type="Pfam" id="PF10884">
    <property type="entry name" value="DUF2683"/>
    <property type="match status" value="1"/>
</dbReference>
<dbReference type="AlphaFoldDB" id="A0A2U2PAN4"/>